<dbReference type="InterPro" id="IPR013525">
    <property type="entry name" value="ABC2_TM"/>
</dbReference>
<dbReference type="EMBL" id="AP024488">
    <property type="protein sequence ID" value="BCS98966.1"/>
    <property type="molecule type" value="Genomic_DNA"/>
</dbReference>
<proteinExistence type="predicted"/>
<accession>A0ABN6F9R1</accession>
<keyword evidence="4 6" id="KW-1133">Transmembrane helix</keyword>
<gene>
    <name evidence="8" type="ORF">DSLASN_45980</name>
</gene>
<evidence type="ECO:0000256" key="1">
    <source>
        <dbReference type="ARBA" id="ARBA00004651"/>
    </source>
</evidence>
<dbReference type="PANTHER" id="PTHR30294:SF46">
    <property type="entry name" value="ABC TRANSPORTER PERMEASE"/>
    <property type="match status" value="1"/>
</dbReference>
<protein>
    <submittedName>
        <fullName evidence="8">Membrane protein</fullName>
    </submittedName>
</protein>
<keyword evidence="5 6" id="KW-0472">Membrane</keyword>
<feature type="transmembrane region" description="Helical" evidence="6">
    <location>
        <begin position="298"/>
        <end position="318"/>
    </location>
</feature>
<comment type="subcellular location">
    <subcellularLocation>
        <location evidence="1">Cell membrane</location>
        <topology evidence="1">Multi-pass membrane protein</topology>
    </subcellularLocation>
</comment>
<feature type="transmembrane region" description="Helical" evidence="6">
    <location>
        <begin position="21"/>
        <end position="39"/>
    </location>
</feature>
<keyword evidence="2" id="KW-1003">Cell membrane</keyword>
<dbReference type="RefSeq" id="WP_236890322.1">
    <property type="nucleotide sequence ID" value="NZ_AP024488.1"/>
</dbReference>
<dbReference type="PANTHER" id="PTHR30294">
    <property type="entry name" value="MEMBRANE COMPONENT OF ABC TRANSPORTER YHHJ-RELATED"/>
    <property type="match status" value="1"/>
</dbReference>
<evidence type="ECO:0000256" key="4">
    <source>
        <dbReference type="ARBA" id="ARBA00022989"/>
    </source>
</evidence>
<dbReference type="Gene3D" id="3.40.1710.10">
    <property type="entry name" value="abc type-2 transporter like domain"/>
    <property type="match status" value="1"/>
</dbReference>
<feature type="transmembrane region" description="Helical" evidence="6">
    <location>
        <begin position="269"/>
        <end position="291"/>
    </location>
</feature>
<feature type="transmembrane region" description="Helical" evidence="6">
    <location>
        <begin position="228"/>
        <end position="249"/>
    </location>
</feature>
<evidence type="ECO:0000259" key="7">
    <source>
        <dbReference type="Pfam" id="PF12698"/>
    </source>
</evidence>
<feature type="transmembrane region" description="Helical" evidence="6">
    <location>
        <begin position="356"/>
        <end position="378"/>
    </location>
</feature>
<organism evidence="8 9">
    <name type="scientific">Desulfoluna limicola</name>
    <dbReference type="NCBI Taxonomy" id="2810562"/>
    <lineage>
        <taxon>Bacteria</taxon>
        <taxon>Pseudomonadati</taxon>
        <taxon>Thermodesulfobacteriota</taxon>
        <taxon>Desulfobacteria</taxon>
        <taxon>Desulfobacterales</taxon>
        <taxon>Desulfolunaceae</taxon>
        <taxon>Desulfoluna</taxon>
    </lineage>
</organism>
<evidence type="ECO:0000256" key="3">
    <source>
        <dbReference type="ARBA" id="ARBA00022692"/>
    </source>
</evidence>
<dbReference type="Proteomes" id="UP001320148">
    <property type="component" value="Chromosome"/>
</dbReference>
<dbReference type="InterPro" id="IPR051449">
    <property type="entry name" value="ABC-2_transporter_component"/>
</dbReference>
<keyword evidence="9" id="KW-1185">Reference proteome</keyword>
<evidence type="ECO:0000313" key="9">
    <source>
        <dbReference type="Proteomes" id="UP001320148"/>
    </source>
</evidence>
<reference evidence="8 9" key="1">
    <citation type="submission" date="2021-02" db="EMBL/GenBank/DDBJ databases">
        <title>Complete genome of Desulfoluna sp. strain ASN36.</title>
        <authorList>
            <person name="Takahashi A."/>
            <person name="Kojima H."/>
            <person name="Fukui M."/>
        </authorList>
    </citation>
    <scope>NUCLEOTIDE SEQUENCE [LARGE SCALE GENOMIC DNA]</scope>
    <source>
        <strain evidence="8 9">ASN36</strain>
    </source>
</reference>
<feature type="domain" description="ABC-2 type transporter transmembrane" evidence="7">
    <location>
        <begin position="26"/>
        <end position="372"/>
    </location>
</feature>
<keyword evidence="3 6" id="KW-0812">Transmembrane</keyword>
<dbReference type="Pfam" id="PF12698">
    <property type="entry name" value="ABC2_membrane_3"/>
    <property type="match status" value="1"/>
</dbReference>
<sequence length="397" mass="43153">MNWFRLIAAELRLALGDSGTRLLLFGSVIIYAFFYPYPYSPEVQTHVPVAVVDQDHSSLSRQLIRMVDTGDRVRVATRASSFKEAKSLCRLGGVQGILLVPEGFQKKVLQGTKAEVALWSDATSFFTYRQLATGLLTTIKTLSAGIEIKRFQATGMNDEEALSAVNPLPLQVIQLFNASGGYATYVVPLVFALILQQTLLMGVGMVAGAQREAGGREWFSSGPGLSGAVVMVTAKLAAYLLLYSGHALLYFGVLHRFYDFVQRGAGLDMVLFMGLFLTPVILFALTLSVLFRHKETSLFLLLFTSMPVIFLSGISWPIEALPAWVRTASLVIPSTAGIDGFLRISTMGAGLVDIQANVKILAGLCLAYFMTATLVFYIHGRSEGEGDKQSMPPAARG</sequence>
<name>A0ABN6F9R1_9BACT</name>
<evidence type="ECO:0000256" key="6">
    <source>
        <dbReference type="SAM" id="Phobius"/>
    </source>
</evidence>
<evidence type="ECO:0000313" key="8">
    <source>
        <dbReference type="EMBL" id="BCS98966.1"/>
    </source>
</evidence>
<evidence type="ECO:0000256" key="5">
    <source>
        <dbReference type="ARBA" id="ARBA00023136"/>
    </source>
</evidence>
<evidence type="ECO:0000256" key="2">
    <source>
        <dbReference type="ARBA" id="ARBA00022475"/>
    </source>
</evidence>